<keyword evidence="12" id="KW-0961">Cell wall biogenesis/degradation</keyword>
<keyword evidence="2" id="KW-1003">Cell membrane</keyword>
<organism evidence="17 18">
    <name type="scientific">Candidatus Roizmanbacteria bacterium CG_4_10_14_0_8_um_filter_33_9</name>
    <dbReference type="NCBI Taxonomy" id="1974826"/>
    <lineage>
        <taxon>Bacteria</taxon>
        <taxon>Candidatus Roizmaniibacteriota</taxon>
    </lineage>
</organism>
<dbReference type="SUPFAM" id="SSF53955">
    <property type="entry name" value="Lysozyme-like"/>
    <property type="match status" value="1"/>
</dbReference>
<evidence type="ECO:0000256" key="2">
    <source>
        <dbReference type="ARBA" id="ARBA00022475"/>
    </source>
</evidence>
<dbReference type="InterPro" id="IPR012338">
    <property type="entry name" value="Beta-lactam/transpept-like"/>
</dbReference>
<dbReference type="GO" id="GO:0006508">
    <property type="term" value="P:proteolysis"/>
    <property type="evidence" value="ECO:0007669"/>
    <property type="project" value="UniProtKB-KW"/>
</dbReference>
<evidence type="ECO:0000256" key="13">
    <source>
        <dbReference type="ARBA" id="ARBA00044770"/>
    </source>
</evidence>
<keyword evidence="11" id="KW-0511">Multifunctional enzyme</keyword>
<protein>
    <recommendedName>
        <fullName evidence="13">peptidoglycan glycosyltransferase</fullName>
        <ecNumber evidence="13">2.4.99.28</ecNumber>
    </recommendedName>
</protein>
<sequence>QQLVKSALLTPERTIQRKIKEIILALWTEKLYTKQEILEMYLNQVPYGGSSYGIEEASKTYFNKSAKDLTLPEAALLAGLPQAPSLYSPYVNPDLATSRRNEVLKKMREQGYISEKEKKDAQASPLVVNPLKTTIKAPHFVFYVKSKLEEEYGIQQVEEGGLKVTTTLDLDIQEEAEKIVKEELEKVKSLNVGNGALLVTRPATGEILAMVGSADYFASPSGAFNVTTALRQPGSSIKPIMYALSLEKGFTAASVIDDSPIVFSIAGSQPYKPVNYDGRFHGKVPLRYALANSYNIPAVRVLNSIGVTNFVNFAKKLGISTWTDTSRFGLSLTLGGGEVYMTDMATAFGVFANSGDKVNITSVLRIEKNNNEMYNLEPHRIKVQNSENAFIISDILSDSFARRIAFGSNSALEIPGYKVAVKTGTTDEKKDNWTIGYTTDFLVTVWVGNNDNIPMNPYLASGVTGAAPIWNRMMTYLLTKYGNNTGFIKPETIVEKQCYYGRVEYFAQGTENKVSCKEYLFGVSPSPTIAH</sequence>
<keyword evidence="6" id="KW-0808">Transferase</keyword>
<dbReference type="GO" id="GO:0008360">
    <property type="term" value="P:regulation of cell shape"/>
    <property type="evidence" value="ECO:0007669"/>
    <property type="project" value="UniProtKB-KW"/>
</dbReference>
<dbReference type="GO" id="GO:0009252">
    <property type="term" value="P:peptidoglycan biosynthetic process"/>
    <property type="evidence" value="ECO:0007669"/>
    <property type="project" value="UniProtKB-KW"/>
</dbReference>
<feature type="domain" description="Glycosyl transferase family 51" evidence="16">
    <location>
        <begin position="1"/>
        <end position="107"/>
    </location>
</feature>
<evidence type="ECO:0000313" key="17">
    <source>
        <dbReference type="EMBL" id="PIY72202.1"/>
    </source>
</evidence>
<dbReference type="EMBL" id="PFLI01000070">
    <property type="protein sequence ID" value="PIY72202.1"/>
    <property type="molecule type" value="Genomic_DNA"/>
</dbReference>
<keyword evidence="8" id="KW-0133">Cell shape</keyword>
<evidence type="ECO:0000256" key="6">
    <source>
        <dbReference type="ARBA" id="ARBA00022679"/>
    </source>
</evidence>
<dbReference type="AlphaFoldDB" id="A0A2M7QIT6"/>
<dbReference type="InterPro" id="IPR001460">
    <property type="entry name" value="PCN-bd_Tpept"/>
</dbReference>
<evidence type="ECO:0000256" key="3">
    <source>
        <dbReference type="ARBA" id="ARBA00022645"/>
    </source>
</evidence>
<evidence type="ECO:0000256" key="14">
    <source>
        <dbReference type="ARBA" id="ARBA00049902"/>
    </source>
</evidence>
<dbReference type="GO" id="GO:0008955">
    <property type="term" value="F:peptidoglycan glycosyltransferase activity"/>
    <property type="evidence" value="ECO:0007669"/>
    <property type="project" value="UniProtKB-EC"/>
</dbReference>
<dbReference type="GO" id="GO:0005886">
    <property type="term" value="C:plasma membrane"/>
    <property type="evidence" value="ECO:0007669"/>
    <property type="project" value="UniProtKB-SubCell"/>
</dbReference>
<dbReference type="GO" id="GO:0008658">
    <property type="term" value="F:penicillin binding"/>
    <property type="evidence" value="ECO:0007669"/>
    <property type="project" value="InterPro"/>
</dbReference>
<keyword evidence="7" id="KW-0378">Hydrolase</keyword>
<keyword evidence="3" id="KW-0121">Carboxypeptidase</keyword>
<dbReference type="SUPFAM" id="SSF56601">
    <property type="entry name" value="beta-lactamase/transpeptidase-like"/>
    <property type="match status" value="1"/>
</dbReference>
<proteinExistence type="predicted"/>
<feature type="non-terminal residue" evidence="17">
    <location>
        <position position="1"/>
    </location>
</feature>
<keyword evidence="10" id="KW-0472">Membrane</keyword>
<dbReference type="EC" id="2.4.99.28" evidence="13"/>
<dbReference type="PANTHER" id="PTHR32282:SF11">
    <property type="entry name" value="PENICILLIN-BINDING PROTEIN 1B"/>
    <property type="match status" value="1"/>
</dbReference>
<evidence type="ECO:0000256" key="10">
    <source>
        <dbReference type="ARBA" id="ARBA00023136"/>
    </source>
</evidence>
<dbReference type="Pfam" id="PF00905">
    <property type="entry name" value="Transpeptidase"/>
    <property type="match status" value="1"/>
</dbReference>
<dbReference type="InterPro" id="IPR050396">
    <property type="entry name" value="Glycosyltr_51/Transpeptidase"/>
</dbReference>
<evidence type="ECO:0000256" key="1">
    <source>
        <dbReference type="ARBA" id="ARBA00004236"/>
    </source>
</evidence>
<dbReference type="Proteomes" id="UP000229401">
    <property type="component" value="Unassembled WGS sequence"/>
</dbReference>
<dbReference type="Gene3D" id="1.10.3810.10">
    <property type="entry name" value="Biosynthetic peptidoglycan transglycosylase-like"/>
    <property type="match status" value="1"/>
</dbReference>
<evidence type="ECO:0000313" key="18">
    <source>
        <dbReference type="Proteomes" id="UP000229401"/>
    </source>
</evidence>
<accession>A0A2M7QIT6</accession>
<evidence type="ECO:0000259" key="16">
    <source>
        <dbReference type="Pfam" id="PF00912"/>
    </source>
</evidence>
<evidence type="ECO:0000259" key="15">
    <source>
        <dbReference type="Pfam" id="PF00905"/>
    </source>
</evidence>
<evidence type="ECO:0000256" key="7">
    <source>
        <dbReference type="ARBA" id="ARBA00022801"/>
    </source>
</evidence>
<evidence type="ECO:0000256" key="9">
    <source>
        <dbReference type="ARBA" id="ARBA00022984"/>
    </source>
</evidence>
<dbReference type="Gene3D" id="3.40.710.10">
    <property type="entry name" value="DD-peptidase/beta-lactamase superfamily"/>
    <property type="match status" value="1"/>
</dbReference>
<evidence type="ECO:0000256" key="8">
    <source>
        <dbReference type="ARBA" id="ARBA00022960"/>
    </source>
</evidence>
<evidence type="ECO:0000256" key="11">
    <source>
        <dbReference type="ARBA" id="ARBA00023268"/>
    </source>
</evidence>
<comment type="catalytic activity">
    <reaction evidence="14">
        <text>[GlcNAc-(1-&gt;4)-Mur2Ac(oyl-L-Ala-gamma-D-Glu-L-Lys-D-Ala-D-Ala)](n)-di-trans,octa-cis-undecaprenyl diphosphate + beta-D-GlcNAc-(1-&gt;4)-Mur2Ac(oyl-L-Ala-gamma-D-Glu-L-Lys-D-Ala-D-Ala)-di-trans,octa-cis-undecaprenyl diphosphate = [GlcNAc-(1-&gt;4)-Mur2Ac(oyl-L-Ala-gamma-D-Glu-L-Lys-D-Ala-D-Ala)](n+1)-di-trans,octa-cis-undecaprenyl diphosphate + di-trans,octa-cis-undecaprenyl diphosphate + H(+)</text>
        <dbReference type="Rhea" id="RHEA:23708"/>
        <dbReference type="Rhea" id="RHEA-COMP:9602"/>
        <dbReference type="Rhea" id="RHEA-COMP:9603"/>
        <dbReference type="ChEBI" id="CHEBI:15378"/>
        <dbReference type="ChEBI" id="CHEBI:58405"/>
        <dbReference type="ChEBI" id="CHEBI:60033"/>
        <dbReference type="ChEBI" id="CHEBI:78435"/>
        <dbReference type="EC" id="2.4.99.28"/>
    </reaction>
</comment>
<dbReference type="GO" id="GO:0030288">
    <property type="term" value="C:outer membrane-bounded periplasmic space"/>
    <property type="evidence" value="ECO:0007669"/>
    <property type="project" value="TreeGrafter"/>
</dbReference>
<keyword evidence="5" id="KW-0328">Glycosyltransferase</keyword>
<dbReference type="InterPro" id="IPR001264">
    <property type="entry name" value="Glyco_trans_51"/>
</dbReference>
<dbReference type="GO" id="GO:0071555">
    <property type="term" value="P:cell wall organization"/>
    <property type="evidence" value="ECO:0007669"/>
    <property type="project" value="UniProtKB-KW"/>
</dbReference>
<keyword evidence="4" id="KW-0645">Protease</keyword>
<evidence type="ECO:0000256" key="12">
    <source>
        <dbReference type="ARBA" id="ARBA00023316"/>
    </source>
</evidence>
<evidence type="ECO:0000256" key="4">
    <source>
        <dbReference type="ARBA" id="ARBA00022670"/>
    </source>
</evidence>
<feature type="domain" description="Penicillin-binding protein transpeptidase" evidence="15">
    <location>
        <begin position="195"/>
        <end position="447"/>
    </location>
</feature>
<dbReference type="InterPro" id="IPR036950">
    <property type="entry name" value="PBP_transglycosylase"/>
</dbReference>
<gene>
    <name evidence="17" type="ORF">COY87_02215</name>
</gene>
<dbReference type="InterPro" id="IPR023346">
    <property type="entry name" value="Lysozyme-like_dom_sf"/>
</dbReference>
<keyword evidence="9" id="KW-0573">Peptidoglycan synthesis</keyword>
<dbReference type="Pfam" id="PF00912">
    <property type="entry name" value="Transgly"/>
    <property type="match status" value="1"/>
</dbReference>
<comment type="caution">
    <text evidence="17">The sequence shown here is derived from an EMBL/GenBank/DDBJ whole genome shotgun (WGS) entry which is preliminary data.</text>
</comment>
<evidence type="ECO:0000256" key="5">
    <source>
        <dbReference type="ARBA" id="ARBA00022676"/>
    </source>
</evidence>
<comment type="subcellular location">
    <subcellularLocation>
        <location evidence="1">Cell membrane</location>
    </subcellularLocation>
</comment>
<reference evidence="18" key="1">
    <citation type="submission" date="2017-09" db="EMBL/GenBank/DDBJ databases">
        <title>Depth-based differentiation of microbial function through sediment-hosted aquifers and enrichment of novel symbionts in the deep terrestrial subsurface.</title>
        <authorList>
            <person name="Probst A.J."/>
            <person name="Ladd B."/>
            <person name="Jarett J.K."/>
            <person name="Geller-Mcgrath D.E."/>
            <person name="Sieber C.M.K."/>
            <person name="Emerson J.B."/>
            <person name="Anantharaman K."/>
            <person name="Thomas B.C."/>
            <person name="Malmstrom R."/>
            <person name="Stieglmeier M."/>
            <person name="Klingl A."/>
            <person name="Woyke T."/>
            <person name="Ryan C.M."/>
            <person name="Banfield J.F."/>
        </authorList>
    </citation>
    <scope>NUCLEOTIDE SEQUENCE [LARGE SCALE GENOMIC DNA]</scope>
</reference>
<name>A0A2M7QIT6_9BACT</name>
<dbReference type="PANTHER" id="PTHR32282">
    <property type="entry name" value="BINDING PROTEIN TRANSPEPTIDASE, PUTATIVE-RELATED"/>
    <property type="match status" value="1"/>
</dbReference>
<dbReference type="GO" id="GO:0004180">
    <property type="term" value="F:carboxypeptidase activity"/>
    <property type="evidence" value="ECO:0007669"/>
    <property type="project" value="UniProtKB-KW"/>
</dbReference>